<accession>A0A385IRX7</accession>
<sequence length="124" mass="14149">MVVSEKKLGEIPCLKQKKLSYDDIISGAKLGVDSIGQDVKHGDTVMYCDDRRGRSAILFGRIVCKMRGNYVVADMDVNITQKLETLMDDNTPSWFSLNCMHTSSVTKISDKFYDMWQNEQIFKI</sequence>
<dbReference type="EMBL" id="MH586731">
    <property type="protein sequence ID" value="AXY86283.1"/>
    <property type="molecule type" value="Genomic_DNA"/>
</dbReference>
<evidence type="ECO:0000313" key="1">
    <source>
        <dbReference type="EMBL" id="AXY86283.1"/>
    </source>
</evidence>
<gene>
    <name evidence="1" type="ORF">Meda_023</name>
</gene>
<proteinExistence type="predicted"/>
<evidence type="ECO:0000313" key="2">
    <source>
        <dbReference type="Proteomes" id="UP000263364"/>
    </source>
</evidence>
<keyword evidence="2" id="KW-1185">Reference proteome</keyword>
<protein>
    <submittedName>
        <fullName evidence="1">Uncharacterized protein</fullName>
    </submittedName>
</protein>
<name>A0A385IRX7_9CAUD</name>
<dbReference type="Proteomes" id="UP000263364">
    <property type="component" value="Segment"/>
</dbReference>
<organism evidence="1 2">
    <name type="scientific">Salmonella phage Meda</name>
    <dbReference type="NCBI Taxonomy" id="2283282"/>
    <lineage>
        <taxon>Viruses</taxon>
        <taxon>Duplodnaviria</taxon>
        <taxon>Heunggongvirae</taxon>
        <taxon>Uroviricota</taxon>
        <taxon>Caudoviricetes</taxon>
        <taxon>Andersonviridae</taxon>
        <taxon>Ounavirinae</taxon>
        <taxon>Felixounavirus</taxon>
        <taxon>Felixounavirus meda</taxon>
    </lineage>
</organism>
<reference evidence="2" key="1">
    <citation type="submission" date="2018-07" db="EMBL/GenBank/DDBJ databases">
        <authorList>
            <person name="Neff J.K."/>
            <person name="Xie Y."/>
            <person name="O'Leary C.C."/>
            <person name="Liu M."/>
            <person name="Gill J.J."/>
        </authorList>
    </citation>
    <scope>NUCLEOTIDE SEQUENCE [LARGE SCALE GENOMIC DNA]</scope>
</reference>